<reference evidence="2" key="1">
    <citation type="submission" date="2018-05" db="EMBL/GenBank/DDBJ databases">
        <authorList>
            <person name="Lanie J.A."/>
            <person name="Ng W.-L."/>
            <person name="Kazmierczak K.M."/>
            <person name="Andrzejewski T.M."/>
            <person name="Davidsen T.M."/>
            <person name="Wayne K.J."/>
            <person name="Tettelin H."/>
            <person name="Glass J.I."/>
            <person name="Rusch D."/>
            <person name="Podicherti R."/>
            <person name="Tsui H.-C.T."/>
            <person name="Winkler M.E."/>
        </authorList>
    </citation>
    <scope>NUCLEOTIDE SEQUENCE</scope>
</reference>
<dbReference type="InterPro" id="IPR022028">
    <property type="entry name" value="DUF3604"/>
</dbReference>
<feature type="region of interest" description="Disordered" evidence="1">
    <location>
        <begin position="359"/>
        <end position="400"/>
    </location>
</feature>
<dbReference type="EMBL" id="UINC01001350">
    <property type="protein sequence ID" value="SUZ78362.1"/>
    <property type="molecule type" value="Genomic_DNA"/>
</dbReference>
<feature type="region of interest" description="Disordered" evidence="1">
    <location>
        <begin position="274"/>
        <end position="302"/>
    </location>
</feature>
<evidence type="ECO:0008006" key="3">
    <source>
        <dbReference type="Google" id="ProtNLM"/>
    </source>
</evidence>
<evidence type="ECO:0000256" key="1">
    <source>
        <dbReference type="SAM" id="MobiDB-lite"/>
    </source>
</evidence>
<protein>
    <recommendedName>
        <fullName evidence="3">DUF3604 domain-containing protein</fullName>
    </recommendedName>
</protein>
<gene>
    <name evidence="2" type="ORF">METZ01_LOCUS31216</name>
</gene>
<sequence>MINAIRDTRCWLLATLCLLSGNVGFGEDHSRSSVERNPYFGDLHIHTMLSFDAFMGMGSFRTGPDEAYRYAKGEPIQHPSGIKVRLTGPPLDFLAVADHAEYLGAFAALLDPASETHNHPMKDQILASRGLSDFIKVVGRGRSFKELISIGFFNVMPRDLTSPKIVADAWRKEIEAAERHNDPGQFTAFVGYEYTANSGAKHLHRNVIFKSGEVPPVPFSSLDSDDPEELWNWLDRQRANGIESLSIPHNMNQSDGLAFMETTWKGRPIDRAFAEKRRRNEPIAEISQKKGTSETHPSLSPNDEWADFQIVQYYLNRVENKDPISVFKGGYWRDALNQGLEFDEKLGVNPFQFGAIGSSDEHTSAGSYEEDNLHTDRANSPEARGSAPRQSVPEGGTKKGIWEGFVTPRAATWGSGALAGVWAEENTRASLFDAMSRRETFATSGPRISVRLFGGFEYPGDLLEKAGAVDMAYSNGVPMGGTLDGDGSAVPSFMVWALRDPNSGWLQRLQIVKGWLNDGETNERVFDVACSDGLQIDGETHRCPDNGASVDLSDCSISRDVGAGELKTLWQDPAFDASQRAYYYARVLENPSCRWSTWDAVRLGIEPNPDLQKTHQERAWSSPIWYQPD</sequence>
<evidence type="ECO:0000313" key="2">
    <source>
        <dbReference type="EMBL" id="SUZ78362.1"/>
    </source>
</evidence>
<organism evidence="2">
    <name type="scientific">marine metagenome</name>
    <dbReference type="NCBI Taxonomy" id="408172"/>
    <lineage>
        <taxon>unclassified sequences</taxon>
        <taxon>metagenomes</taxon>
        <taxon>ecological metagenomes</taxon>
    </lineage>
</organism>
<dbReference type="Gene3D" id="3.20.20.140">
    <property type="entry name" value="Metal-dependent hydrolases"/>
    <property type="match status" value="1"/>
</dbReference>
<dbReference type="AlphaFoldDB" id="A0A381QGA1"/>
<dbReference type="Pfam" id="PF12228">
    <property type="entry name" value="DUF3604"/>
    <property type="match status" value="1"/>
</dbReference>
<accession>A0A381QGA1</accession>
<feature type="compositionally biased region" description="Basic and acidic residues" evidence="1">
    <location>
        <begin position="274"/>
        <end position="293"/>
    </location>
</feature>
<proteinExistence type="predicted"/>
<name>A0A381QGA1_9ZZZZ</name>